<reference evidence="2" key="2">
    <citation type="submission" date="2025-08" db="UniProtKB">
        <authorList>
            <consortium name="Ensembl"/>
        </authorList>
    </citation>
    <scope>IDENTIFICATION</scope>
</reference>
<dbReference type="GeneTree" id="ENSGT00390000007084"/>
<evidence type="ECO:0000256" key="1">
    <source>
        <dbReference type="SAM" id="MobiDB-lite"/>
    </source>
</evidence>
<dbReference type="AlphaFoldDB" id="G1Q9V0"/>
<feature type="compositionally biased region" description="Low complexity" evidence="1">
    <location>
        <begin position="118"/>
        <end position="134"/>
    </location>
</feature>
<dbReference type="Gene3D" id="6.10.140.1730">
    <property type="match status" value="1"/>
</dbReference>
<name>G1Q9V0_MYOLU</name>
<dbReference type="eggNOG" id="KOG3504">
    <property type="taxonomic scope" value="Eukaryota"/>
</dbReference>
<dbReference type="EMBL" id="AAPE02005273">
    <property type="status" value="NOT_ANNOTATED_CDS"/>
    <property type="molecule type" value="Genomic_DNA"/>
</dbReference>
<keyword evidence="3" id="KW-1185">Reference proteome</keyword>
<sequence>MAKTKNHTTYNQSRKWHNMASKKPDHKDTNLLRNMRFAKKRNKKGLRKMQANNAKALGACAEAIKALIKPNTPKGRSHKLSQLAYIADPKLGKRAHARIAKSLGLCQPKAKATDETKPQAAAPAAAPAQAARAPTPKGAQAPTKAPQ</sequence>
<reference evidence="2 3" key="1">
    <citation type="journal article" date="2011" name="Nature">
        <title>A high-resolution map of human evolutionary constraint using 29 mammals.</title>
        <authorList>
            <person name="Lindblad-Toh K."/>
            <person name="Garber M."/>
            <person name="Zuk O."/>
            <person name="Lin M.F."/>
            <person name="Parker B.J."/>
            <person name="Washietl S."/>
            <person name="Kheradpour P."/>
            <person name="Ernst J."/>
            <person name="Jordan G."/>
            <person name="Mauceli E."/>
            <person name="Ward L.D."/>
            <person name="Lowe C.B."/>
            <person name="Holloway A.K."/>
            <person name="Clamp M."/>
            <person name="Gnerre S."/>
            <person name="Alfoldi J."/>
            <person name="Beal K."/>
            <person name="Chang J."/>
            <person name="Clawson H."/>
            <person name="Cuff J."/>
            <person name="Di Palma F."/>
            <person name="Fitzgerald S."/>
            <person name="Flicek P."/>
            <person name="Guttman M."/>
            <person name="Hubisz M.J."/>
            <person name="Jaffe D.B."/>
            <person name="Jungreis I."/>
            <person name="Kent W.J."/>
            <person name="Kostka D."/>
            <person name="Lara M."/>
            <person name="Martins A.L."/>
            <person name="Massingham T."/>
            <person name="Moltke I."/>
            <person name="Raney B.J."/>
            <person name="Rasmussen M.D."/>
            <person name="Robinson J."/>
            <person name="Stark A."/>
            <person name="Vilella A.J."/>
            <person name="Wen J."/>
            <person name="Xie X."/>
            <person name="Zody M.C."/>
            <person name="Baldwin J."/>
            <person name="Bloom T."/>
            <person name="Chin C.W."/>
            <person name="Heiman D."/>
            <person name="Nicol R."/>
            <person name="Nusbaum C."/>
            <person name="Young S."/>
            <person name="Wilkinson J."/>
            <person name="Worley K.C."/>
            <person name="Kovar C.L."/>
            <person name="Muzny D.M."/>
            <person name="Gibbs R.A."/>
            <person name="Cree A."/>
            <person name="Dihn H.H."/>
            <person name="Fowler G."/>
            <person name="Jhangiani S."/>
            <person name="Joshi V."/>
            <person name="Lee S."/>
            <person name="Lewis L.R."/>
            <person name="Nazareth L.V."/>
            <person name="Okwuonu G."/>
            <person name="Santibanez J."/>
            <person name="Warren W.C."/>
            <person name="Mardis E.R."/>
            <person name="Weinstock G.M."/>
            <person name="Wilson R.K."/>
            <person name="Delehaunty K."/>
            <person name="Dooling D."/>
            <person name="Fronik C."/>
            <person name="Fulton L."/>
            <person name="Fulton B."/>
            <person name="Graves T."/>
            <person name="Minx P."/>
            <person name="Sodergren E."/>
            <person name="Birney E."/>
            <person name="Margulies E.H."/>
            <person name="Herrero J."/>
            <person name="Green E.D."/>
            <person name="Haussler D."/>
            <person name="Siepel A."/>
            <person name="Goldman N."/>
            <person name="Pollard K.S."/>
            <person name="Pedersen J.S."/>
            <person name="Lander E.S."/>
            <person name="Kellis M."/>
        </authorList>
    </citation>
    <scope>NUCLEOTIDE SEQUENCE [LARGE SCALE GENOMIC DNA]</scope>
</reference>
<organism evidence="2 3">
    <name type="scientific">Myotis lucifugus</name>
    <name type="common">Little brown bat</name>
    <dbReference type="NCBI Taxonomy" id="59463"/>
    <lineage>
        <taxon>Eukaryota</taxon>
        <taxon>Metazoa</taxon>
        <taxon>Chordata</taxon>
        <taxon>Craniata</taxon>
        <taxon>Vertebrata</taxon>
        <taxon>Euteleostomi</taxon>
        <taxon>Mammalia</taxon>
        <taxon>Eutheria</taxon>
        <taxon>Laurasiatheria</taxon>
        <taxon>Chiroptera</taxon>
        <taxon>Yangochiroptera</taxon>
        <taxon>Vespertilionidae</taxon>
        <taxon>Myotis</taxon>
    </lineage>
</organism>
<reference evidence="2" key="3">
    <citation type="submission" date="2025-09" db="UniProtKB">
        <authorList>
            <consortium name="Ensembl"/>
        </authorList>
    </citation>
    <scope>IDENTIFICATION</scope>
</reference>
<evidence type="ECO:0000313" key="3">
    <source>
        <dbReference type="Proteomes" id="UP000001074"/>
    </source>
</evidence>
<dbReference type="OMA" id="AKTMSAR"/>
<protein>
    <submittedName>
        <fullName evidence="2">Uncharacterized protein</fullName>
    </submittedName>
</protein>
<evidence type="ECO:0000313" key="2">
    <source>
        <dbReference type="Ensembl" id="ENSMLUP00000020483.1"/>
    </source>
</evidence>
<dbReference type="Ensembl" id="ENSMLUT00000026867.1">
    <property type="protein sequence ID" value="ENSMLUP00000020483.1"/>
    <property type="gene ID" value="ENSMLUG00000030048.1"/>
</dbReference>
<feature type="region of interest" description="Disordered" evidence="1">
    <location>
        <begin position="108"/>
        <end position="147"/>
    </location>
</feature>
<feature type="region of interest" description="Disordered" evidence="1">
    <location>
        <begin position="1"/>
        <end position="30"/>
    </location>
</feature>
<dbReference type="Proteomes" id="UP000001074">
    <property type="component" value="Unassembled WGS sequence"/>
</dbReference>
<dbReference type="HOGENOM" id="CLU_139508_0_0_1"/>
<gene>
    <name evidence="2" type="primary">LOC102417657</name>
</gene>
<proteinExistence type="predicted"/>
<dbReference type="STRING" id="59463.ENSMLUP00000020483"/>
<dbReference type="InParanoid" id="G1Q9V0"/>
<accession>G1Q9V0</accession>